<dbReference type="PANTHER" id="PTHR33602">
    <property type="entry name" value="REGULATORY PROTEIN RECX FAMILY PROTEIN"/>
    <property type="match status" value="1"/>
</dbReference>
<comment type="caution">
    <text evidence="8">The sequence shown here is derived from an EMBL/GenBank/DDBJ whole genome shotgun (WGS) entry which is preliminary data.</text>
</comment>
<sequence>MTHEDDRGEADSLAPVIPLFGERSAASASSREESVPRVRRPFFAPAPDAEVLGASHEVDVDSETDEAAAVQAASDALLRKLRSRSLSEREARTFLAQRDLSRDAVEEIVADFLRLSYLDDAALAEQLVHVGVSRKGEGRVAIAQAMARRGVPRDVADAALDAVGDDDAERALEFARRKAMSIGGRDDDAALRRLVGQLARRGYPSSVAMTAARQALAEARRPAVRGPRFD</sequence>
<accession>A0ABN3P9L8</accession>
<dbReference type="HAMAP" id="MF_01114">
    <property type="entry name" value="RecX"/>
    <property type="match status" value="1"/>
</dbReference>
<evidence type="ECO:0000256" key="1">
    <source>
        <dbReference type="ARBA" id="ARBA00004496"/>
    </source>
</evidence>
<evidence type="ECO:0000256" key="5">
    <source>
        <dbReference type="HAMAP-Rule" id="MF_01114"/>
    </source>
</evidence>
<comment type="similarity">
    <text evidence="2 5">Belongs to the RecX family.</text>
</comment>
<dbReference type="InterPro" id="IPR036388">
    <property type="entry name" value="WH-like_DNA-bd_sf"/>
</dbReference>
<dbReference type="InterPro" id="IPR003783">
    <property type="entry name" value="Regulatory_RecX"/>
</dbReference>
<reference evidence="8 9" key="1">
    <citation type="journal article" date="2019" name="Int. J. Syst. Evol. Microbiol.">
        <title>The Global Catalogue of Microorganisms (GCM) 10K type strain sequencing project: providing services to taxonomists for standard genome sequencing and annotation.</title>
        <authorList>
            <consortium name="The Broad Institute Genomics Platform"/>
            <consortium name="The Broad Institute Genome Sequencing Center for Infectious Disease"/>
            <person name="Wu L."/>
            <person name="Ma J."/>
        </authorList>
    </citation>
    <scope>NUCLEOTIDE SEQUENCE [LARGE SCALE GENOMIC DNA]</scope>
    <source>
        <strain evidence="8 9">JCM 16365</strain>
    </source>
</reference>
<proteinExistence type="inferred from homology"/>
<protein>
    <recommendedName>
        <fullName evidence="3 5">Regulatory protein RecX</fullName>
    </recommendedName>
</protein>
<evidence type="ECO:0000256" key="4">
    <source>
        <dbReference type="ARBA" id="ARBA00022490"/>
    </source>
</evidence>
<name>A0ABN3P9L8_9MICO</name>
<dbReference type="Proteomes" id="UP001500274">
    <property type="component" value="Unassembled WGS sequence"/>
</dbReference>
<dbReference type="InterPro" id="IPR053925">
    <property type="entry name" value="RecX_HTH_3rd"/>
</dbReference>
<gene>
    <name evidence="5" type="primary">recX</name>
    <name evidence="8" type="ORF">GCM10009862_00600</name>
</gene>
<organism evidence="8 9">
    <name type="scientific">Microbacterium binotii</name>
    <dbReference type="NCBI Taxonomy" id="462710"/>
    <lineage>
        <taxon>Bacteria</taxon>
        <taxon>Bacillati</taxon>
        <taxon>Actinomycetota</taxon>
        <taxon>Actinomycetes</taxon>
        <taxon>Micrococcales</taxon>
        <taxon>Microbacteriaceae</taxon>
        <taxon>Microbacterium</taxon>
    </lineage>
</organism>
<evidence type="ECO:0000256" key="2">
    <source>
        <dbReference type="ARBA" id="ARBA00009695"/>
    </source>
</evidence>
<evidence type="ECO:0000259" key="6">
    <source>
        <dbReference type="Pfam" id="PF02631"/>
    </source>
</evidence>
<dbReference type="Pfam" id="PF02631">
    <property type="entry name" value="RecX_HTH2"/>
    <property type="match status" value="1"/>
</dbReference>
<dbReference type="EMBL" id="BAAARI010000001">
    <property type="protein sequence ID" value="GAA2565966.1"/>
    <property type="molecule type" value="Genomic_DNA"/>
</dbReference>
<evidence type="ECO:0000259" key="7">
    <source>
        <dbReference type="Pfam" id="PF21981"/>
    </source>
</evidence>
<dbReference type="RefSeq" id="WP_344225771.1">
    <property type="nucleotide sequence ID" value="NZ_BAAARI010000001.1"/>
</dbReference>
<dbReference type="Gene3D" id="1.10.10.10">
    <property type="entry name" value="Winged helix-like DNA-binding domain superfamily/Winged helix DNA-binding domain"/>
    <property type="match status" value="1"/>
</dbReference>
<keyword evidence="4 5" id="KW-0963">Cytoplasm</keyword>
<evidence type="ECO:0000313" key="9">
    <source>
        <dbReference type="Proteomes" id="UP001500274"/>
    </source>
</evidence>
<comment type="subcellular location">
    <subcellularLocation>
        <location evidence="1 5">Cytoplasm</location>
    </subcellularLocation>
</comment>
<dbReference type="Pfam" id="PF21981">
    <property type="entry name" value="RecX_HTH3"/>
    <property type="match status" value="1"/>
</dbReference>
<dbReference type="InterPro" id="IPR053924">
    <property type="entry name" value="RecX_HTH_2nd"/>
</dbReference>
<feature type="domain" description="RecX third three-helical" evidence="7">
    <location>
        <begin position="165"/>
        <end position="209"/>
    </location>
</feature>
<evidence type="ECO:0000256" key="3">
    <source>
        <dbReference type="ARBA" id="ARBA00018111"/>
    </source>
</evidence>
<feature type="domain" description="RecX second three-helical" evidence="6">
    <location>
        <begin position="119"/>
        <end position="160"/>
    </location>
</feature>
<keyword evidence="9" id="KW-1185">Reference proteome</keyword>
<evidence type="ECO:0000313" key="8">
    <source>
        <dbReference type="EMBL" id="GAA2565966.1"/>
    </source>
</evidence>
<comment type="function">
    <text evidence="5">Modulates RecA activity.</text>
</comment>
<dbReference type="PANTHER" id="PTHR33602:SF1">
    <property type="entry name" value="REGULATORY PROTEIN RECX FAMILY PROTEIN"/>
    <property type="match status" value="1"/>
</dbReference>